<proteinExistence type="predicted"/>
<gene>
    <name evidence="1" type="ORF">YQE_08205</name>
</gene>
<accession>N6T4W2</accession>
<dbReference type="AlphaFoldDB" id="N6T4W2"/>
<dbReference type="OMA" id="PLYADSC"/>
<organism evidence="1">
    <name type="scientific">Dendroctonus ponderosae</name>
    <name type="common">Mountain pine beetle</name>
    <dbReference type="NCBI Taxonomy" id="77166"/>
    <lineage>
        <taxon>Eukaryota</taxon>
        <taxon>Metazoa</taxon>
        <taxon>Ecdysozoa</taxon>
        <taxon>Arthropoda</taxon>
        <taxon>Hexapoda</taxon>
        <taxon>Insecta</taxon>
        <taxon>Pterygota</taxon>
        <taxon>Neoptera</taxon>
        <taxon>Endopterygota</taxon>
        <taxon>Coleoptera</taxon>
        <taxon>Polyphaga</taxon>
        <taxon>Cucujiformia</taxon>
        <taxon>Curculionidae</taxon>
        <taxon>Scolytinae</taxon>
        <taxon>Dendroctonus</taxon>
    </lineage>
</organism>
<dbReference type="EMBL" id="KB741018">
    <property type="protein sequence ID" value="ENN75194.1"/>
    <property type="molecule type" value="Genomic_DNA"/>
</dbReference>
<name>N6T4W2_DENPD</name>
<sequence length="130" mass="14287">MWCNGFVSKPLCGNNLEHIFRAAAEAGPSDILKLYNAAGQLLNISADLLPNTEDTLYSLQVLQVVAANGLAMLQESTCAELKSLEARVSAVERQMRAELPLPAAVEDLRREVEAFRERLETDEGLSWLGE</sequence>
<reference evidence="1" key="1">
    <citation type="journal article" date="2013" name="Genome Biol.">
        <title>Draft genome of the mountain pine beetle, Dendroctonus ponderosae Hopkins, a major forest pest.</title>
        <authorList>
            <person name="Keeling C.I."/>
            <person name="Yuen M.M."/>
            <person name="Liao N.Y."/>
            <person name="Docking T.R."/>
            <person name="Chan S.K."/>
            <person name="Taylor G.A."/>
            <person name="Palmquist D.L."/>
            <person name="Jackman S.D."/>
            <person name="Nguyen A."/>
            <person name="Li M."/>
            <person name="Henderson H."/>
            <person name="Janes J.K."/>
            <person name="Zhao Y."/>
            <person name="Pandoh P."/>
            <person name="Moore R."/>
            <person name="Sperling F.A."/>
            <person name="Huber D.P."/>
            <person name="Birol I."/>
            <person name="Jones S.J."/>
            <person name="Bohlmann J."/>
        </authorList>
    </citation>
    <scope>NUCLEOTIDE SEQUENCE</scope>
</reference>
<feature type="non-terminal residue" evidence="1">
    <location>
        <position position="1"/>
    </location>
</feature>
<evidence type="ECO:0000313" key="1">
    <source>
        <dbReference type="EMBL" id="ENN75194.1"/>
    </source>
</evidence>
<dbReference type="HOGENOM" id="CLU_1940246_0_0_1"/>
<protein>
    <submittedName>
        <fullName evidence="1">Uncharacterized protein</fullName>
    </submittedName>
</protein>
<dbReference type="OrthoDB" id="546632at2759"/>